<proteinExistence type="predicted"/>
<feature type="region of interest" description="Disordered" evidence="1">
    <location>
        <begin position="157"/>
        <end position="184"/>
    </location>
</feature>
<dbReference type="KEGG" id="halz:E5139_16365"/>
<dbReference type="InterPro" id="IPR053737">
    <property type="entry name" value="Type_II_TA_Toxin"/>
</dbReference>
<dbReference type="RefSeq" id="WP_012807469.1">
    <property type="nucleotide sequence ID" value="NZ_CP039376.1"/>
</dbReference>
<dbReference type="AlphaFoldDB" id="A0A4D6KG84"/>
<name>A0A4D6KG84_9EURY</name>
<keyword evidence="3" id="KW-0614">Plasmid</keyword>
<dbReference type="InterPro" id="IPR006440">
    <property type="entry name" value="Doc"/>
</dbReference>
<gene>
    <name evidence="3" type="ORF">E5139_16365</name>
</gene>
<evidence type="ECO:0000256" key="1">
    <source>
        <dbReference type="SAM" id="MobiDB-lite"/>
    </source>
</evidence>
<dbReference type="Pfam" id="PF02661">
    <property type="entry name" value="Fic"/>
    <property type="match status" value="1"/>
</dbReference>
<dbReference type="PROSITE" id="PS51459">
    <property type="entry name" value="FIDO"/>
    <property type="match status" value="1"/>
</dbReference>
<organism evidence="3 4">
    <name type="scientific">Halomicrobium mukohataei</name>
    <dbReference type="NCBI Taxonomy" id="57705"/>
    <lineage>
        <taxon>Archaea</taxon>
        <taxon>Methanobacteriati</taxon>
        <taxon>Methanobacteriota</taxon>
        <taxon>Stenosarchaea group</taxon>
        <taxon>Halobacteria</taxon>
        <taxon>Halobacteriales</taxon>
        <taxon>Haloarculaceae</taxon>
        <taxon>Halomicrobium</taxon>
    </lineage>
</organism>
<protein>
    <submittedName>
        <fullName evidence="3">Fic family protein</fullName>
    </submittedName>
</protein>
<dbReference type="GO" id="GO:0016301">
    <property type="term" value="F:kinase activity"/>
    <property type="evidence" value="ECO:0007669"/>
    <property type="project" value="InterPro"/>
</dbReference>
<dbReference type="GeneID" id="8409374"/>
<dbReference type="Proteomes" id="UP000297053">
    <property type="component" value="Plasmid unnamed1"/>
</dbReference>
<dbReference type="InterPro" id="IPR003812">
    <property type="entry name" value="Fido"/>
</dbReference>
<dbReference type="SUPFAM" id="SSF140931">
    <property type="entry name" value="Fic-like"/>
    <property type="match status" value="1"/>
</dbReference>
<evidence type="ECO:0000259" key="2">
    <source>
        <dbReference type="PROSITE" id="PS51459"/>
    </source>
</evidence>
<feature type="domain" description="Fido" evidence="2">
    <location>
        <begin position="11"/>
        <end position="130"/>
    </location>
</feature>
<reference evidence="3 4" key="2">
    <citation type="submission" date="2019-04" db="EMBL/GenBank/DDBJ databases">
        <authorList>
            <person name="Yang S."/>
            <person name="Wei W."/>
        </authorList>
    </citation>
    <scope>NUCLEOTIDE SEQUENCE [LARGE SCALE GENOMIC DNA]</scope>
    <source>
        <strain evidence="4">ZP60</strain>
        <plasmid evidence="3 4">unnamed1</plasmid>
    </source>
</reference>
<feature type="compositionally biased region" description="Basic and acidic residues" evidence="1">
    <location>
        <begin position="167"/>
        <end position="184"/>
    </location>
</feature>
<dbReference type="PANTHER" id="PTHR39426:SF1">
    <property type="entry name" value="HOMOLOGY TO DEATH-ON-CURING PROTEIN OF PHAGE P1"/>
    <property type="match status" value="1"/>
</dbReference>
<sequence>MTEGSDPINYLSTDDILAIHELIVESNEDTESGVSSPGDVEYATEDIREGHFGRVPESVDEKAFQLLRLIVANHPFVDGNKRTALMSTRIFYALNGLEFAYDRRIKDILKRVATDETSVEKEVVLSYLDDHTEPLEPEYRTTIELWLSRIADADRIPENIVSDPPEGENHSKPNDYDAESRSEE</sequence>
<dbReference type="EMBL" id="CP039376">
    <property type="protein sequence ID" value="QCD67220.1"/>
    <property type="molecule type" value="Genomic_DNA"/>
</dbReference>
<dbReference type="PANTHER" id="PTHR39426">
    <property type="entry name" value="HOMOLOGY TO DEATH-ON-CURING PROTEIN OF PHAGE P1"/>
    <property type="match status" value="1"/>
</dbReference>
<geneLocation type="plasmid" evidence="3">
    <name>unnamed1</name>
</geneLocation>
<dbReference type="InterPro" id="IPR036597">
    <property type="entry name" value="Fido-like_dom_sf"/>
</dbReference>
<dbReference type="NCBIfam" id="TIGR01550">
    <property type="entry name" value="DOC_P1"/>
    <property type="match status" value="1"/>
</dbReference>
<accession>A0A4D6KG84</accession>
<reference evidence="3 4" key="1">
    <citation type="submission" date="2019-04" db="EMBL/GenBank/DDBJ databases">
        <title>Complete genome sequence of Arthrobacter sp. ZXY-2 associated with effective atrazine degradation and salt adaptation.</title>
        <authorList>
            <person name="Zhao X."/>
        </authorList>
    </citation>
    <scope>NUCLEOTIDE SEQUENCE [LARGE SCALE GENOMIC DNA]</scope>
    <source>
        <strain evidence="4">ZP60</strain>
        <plasmid evidence="3 4">unnamed1</plasmid>
    </source>
</reference>
<dbReference type="Gene3D" id="1.20.120.1870">
    <property type="entry name" value="Fic/DOC protein, Fido domain"/>
    <property type="match status" value="1"/>
</dbReference>
<evidence type="ECO:0000313" key="4">
    <source>
        <dbReference type="Proteomes" id="UP000297053"/>
    </source>
</evidence>
<evidence type="ECO:0000313" key="3">
    <source>
        <dbReference type="EMBL" id="QCD67220.1"/>
    </source>
</evidence>